<name>A0ABP3JYN1_9ACTN</name>
<dbReference type="Proteomes" id="UP001499895">
    <property type="component" value="Unassembled WGS sequence"/>
</dbReference>
<dbReference type="EMBL" id="BAAAHB010000031">
    <property type="protein sequence ID" value="GAA0467170.1"/>
    <property type="molecule type" value="Genomic_DNA"/>
</dbReference>
<reference evidence="2" key="1">
    <citation type="journal article" date="2019" name="Int. J. Syst. Evol. Microbiol.">
        <title>The Global Catalogue of Microorganisms (GCM) 10K type strain sequencing project: providing services to taxonomists for standard genome sequencing and annotation.</title>
        <authorList>
            <consortium name="The Broad Institute Genomics Platform"/>
            <consortium name="The Broad Institute Genome Sequencing Center for Infectious Disease"/>
            <person name="Wu L."/>
            <person name="Ma J."/>
        </authorList>
    </citation>
    <scope>NUCLEOTIDE SEQUENCE [LARGE SCALE GENOMIC DNA]</scope>
    <source>
        <strain evidence="2">JCM 10649</strain>
    </source>
</reference>
<gene>
    <name evidence="1" type="ORF">GCM10009544_31780</name>
</gene>
<sequence length="315" mass="33283">MFPYTGSGPYCYTHCLTMLLGPLAPAPAVTETLTGSPFGVQLMDDGQLFFDPYGWHPEIGVDTALELLGWRCERVEGGTPDQAVARLRDTCAQGPVMAGPVDMGLLLYRPGTPLPGEGDHYVIVLNVEGDTVHLHDPHGHPYATLPVTAFTAAWRAESVAYSDAPYVLRSGFVREHEVTPAEALRSSLPGAVRWLAGRQDLPMPPGSLGGAAALDAFADQVSRGLDPGVRTMLEEFGVRVGVRRLVDAAACLDALGLTDAAAIADHQARTLGSLQLPLATRDDRALAAGLRRLAPLYERLRAALAAAVGDGTAAG</sequence>
<organism evidence="1 2">
    <name type="scientific">Streptomyces stramineus</name>
    <dbReference type="NCBI Taxonomy" id="173861"/>
    <lineage>
        <taxon>Bacteria</taxon>
        <taxon>Bacillati</taxon>
        <taxon>Actinomycetota</taxon>
        <taxon>Actinomycetes</taxon>
        <taxon>Kitasatosporales</taxon>
        <taxon>Streptomycetaceae</taxon>
        <taxon>Streptomyces</taxon>
    </lineage>
</organism>
<protein>
    <submittedName>
        <fullName evidence="1">Uncharacterized protein</fullName>
    </submittedName>
</protein>
<accession>A0ABP3JYN1</accession>
<keyword evidence="2" id="KW-1185">Reference proteome</keyword>
<dbReference type="RefSeq" id="WP_344090816.1">
    <property type="nucleotide sequence ID" value="NZ_BAAAHB010000031.1"/>
</dbReference>
<evidence type="ECO:0000313" key="1">
    <source>
        <dbReference type="EMBL" id="GAA0467170.1"/>
    </source>
</evidence>
<comment type="caution">
    <text evidence="1">The sequence shown here is derived from an EMBL/GenBank/DDBJ whole genome shotgun (WGS) entry which is preliminary data.</text>
</comment>
<proteinExistence type="predicted"/>
<evidence type="ECO:0000313" key="2">
    <source>
        <dbReference type="Proteomes" id="UP001499895"/>
    </source>
</evidence>